<evidence type="ECO:0000256" key="1">
    <source>
        <dbReference type="SAM" id="MobiDB-lite"/>
    </source>
</evidence>
<gene>
    <name evidence="2" type="ORF">SLEP1_g51584</name>
</gene>
<feature type="compositionally biased region" description="Low complexity" evidence="1">
    <location>
        <begin position="130"/>
        <end position="142"/>
    </location>
</feature>
<feature type="compositionally biased region" description="Pro residues" evidence="1">
    <location>
        <begin position="1"/>
        <end position="10"/>
    </location>
</feature>
<feature type="compositionally biased region" description="Polar residues" evidence="1">
    <location>
        <begin position="81"/>
        <end position="129"/>
    </location>
</feature>
<evidence type="ECO:0000313" key="2">
    <source>
        <dbReference type="EMBL" id="GKV44394.1"/>
    </source>
</evidence>
<organism evidence="2 3">
    <name type="scientific">Rubroshorea leprosula</name>
    <dbReference type="NCBI Taxonomy" id="152421"/>
    <lineage>
        <taxon>Eukaryota</taxon>
        <taxon>Viridiplantae</taxon>
        <taxon>Streptophyta</taxon>
        <taxon>Embryophyta</taxon>
        <taxon>Tracheophyta</taxon>
        <taxon>Spermatophyta</taxon>
        <taxon>Magnoliopsida</taxon>
        <taxon>eudicotyledons</taxon>
        <taxon>Gunneridae</taxon>
        <taxon>Pentapetalae</taxon>
        <taxon>rosids</taxon>
        <taxon>malvids</taxon>
        <taxon>Malvales</taxon>
        <taxon>Dipterocarpaceae</taxon>
        <taxon>Rubroshorea</taxon>
    </lineage>
</organism>
<protein>
    <recommendedName>
        <fullName evidence="4">CCHC-type domain-containing protein</fullName>
    </recommendedName>
</protein>
<keyword evidence="3" id="KW-1185">Reference proteome</keyword>
<evidence type="ECO:0000313" key="3">
    <source>
        <dbReference type="Proteomes" id="UP001054252"/>
    </source>
</evidence>
<sequence>MPHVQPPPARKMPGRPKGKRVLEEWEGHTNMSRKGRQMTCQKCFQKGHNSRKCKAQGPTTAPQPKNANASEEQVPIEDSQHPTIVTENDDSQIPLSQVVNPTPVNDPMSVQNQNEENTNPATGQRSSESATANPPAATPHATVETPQQPKKRVKTTAKEPPRHRAKSVGNRSNQ</sequence>
<dbReference type="AlphaFoldDB" id="A0AAV5M5V0"/>
<accession>A0AAV5M5V0</accession>
<name>A0AAV5M5V0_9ROSI</name>
<comment type="caution">
    <text evidence="2">The sequence shown here is derived from an EMBL/GenBank/DDBJ whole genome shotgun (WGS) entry which is preliminary data.</text>
</comment>
<proteinExistence type="predicted"/>
<evidence type="ECO:0008006" key="4">
    <source>
        <dbReference type="Google" id="ProtNLM"/>
    </source>
</evidence>
<reference evidence="2 3" key="1">
    <citation type="journal article" date="2021" name="Commun. Biol.">
        <title>The genome of Shorea leprosula (Dipterocarpaceae) highlights the ecological relevance of drought in aseasonal tropical rainforests.</title>
        <authorList>
            <person name="Ng K.K.S."/>
            <person name="Kobayashi M.J."/>
            <person name="Fawcett J.A."/>
            <person name="Hatakeyama M."/>
            <person name="Paape T."/>
            <person name="Ng C.H."/>
            <person name="Ang C.C."/>
            <person name="Tnah L.H."/>
            <person name="Lee C.T."/>
            <person name="Nishiyama T."/>
            <person name="Sese J."/>
            <person name="O'Brien M.J."/>
            <person name="Copetti D."/>
            <person name="Mohd Noor M.I."/>
            <person name="Ong R.C."/>
            <person name="Putra M."/>
            <person name="Sireger I.Z."/>
            <person name="Indrioko S."/>
            <person name="Kosugi Y."/>
            <person name="Izuno A."/>
            <person name="Isagi Y."/>
            <person name="Lee S.L."/>
            <person name="Shimizu K.K."/>
        </authorList>
    </citation>
    <scope>NUCLEOTIDE SEQUENCE [LARGE SCALE GENOMIC DNA]</scope>
    <source>
        <strain evidence="2">214</strain>
    </source>
</reference>
<feature type="compositionally biased region" description="Polar residues" evidence="1">
    <location>
        <begin position="57"/>
        <end position="71"/>
    </location>
</feature>
<feature type="region of interest" description="Disordered" evidence="1">
    <location>
        <begin position="1"/>
        <end position="174"/>
    </location>
</feature>
<dbReference type="EMBL" id="BPVZ01000181">
    <property type="protein sequence ID" value="GKV44394.1"/>
    <property type="molecule type" value="Genomic_DNA"/>
</dbReference>
<dbReference type="Proteomes" id="UP001054252">
    <property type="component" value="Unassembled WGS sequence"/>
</dbReference>